<feature type="non-terminal residue" evidence="1">
    <location>
        <position position="1"/>
    </location>
</feature>
<organism evidence="1 2">
    <name type="scientific">Trifolium medium</name>
    <dbReference type="NCBI Taxonomy" id="97028"/>
    <lineage>
        <taxon>Eukaryota</taxon>
        <taxon>Viridiplantae</taxon>
        <taxon>Streptophyta</taxon>
        <taxon>Embryophyta</taxon>
        <taxon>Tracheophyta</taxon>
        <taxon>Spermatophyta</taxon>
        <taxon>Magnoliopsida</taxon>
        <taxon>eudicotyledons</taxon>
        <taxon>Gunneridae</taxon>
        <taxon>Pentapetalae</taxon>
        <taxon>rosids</taxon>
        <taxon>fabids</taxon>
        <taxon>Fabales</taxon>
        <taxon>Fabaceae</taxon>
        <taxon>Papilionoideae</taxon>
        <taxon>50 kb inversion clade</taxon>
        <taxon>NPAAA clade</taxon>
        <taxon>Hologalegina</taxon>
        <taxon>IRL clade</taxon>
        <taxon>Trifolieae</taxon>
        <taxon>Trifolium</taxon>
    </lineage>
</organism>
<evidence type="ECO:0000313" key="1">
    <source>
        <dbReference type="EMBL" id="MCI36066.1"/>
    </source>
</evidence>
<accession>A0A392RJQ7</accession>
<dbReference type="EMBL" id="LXQA010230095">
    <property type="protein sequence ID" value="MCI36066.1"/>
    <property type="molecule type" value="Genomic_DNA"/>
</dbReference>
<sequence length="108" mass="12263">SYVEPVECLMVDAMDLTGGTRLVAIPEDEYAEKIKEVYPHAEEDLVDFLQRCKLNNTQAMLCPRCSAVFDKKATDGPNKFVPFVKNKGNWSNQRPIANKNVIQHRSVH</sequence>
<comment type="caution">
    <text evidence="1">The sequence shown here is derived from an EMBL/GenBank/DDBJ whole genome shotgun (WGS) entry which is preliminary data.</text>
</comment>
<proteinExistence type="predicted"/>
<keyword evidence="2" id="KW-1185">Reference proteome</keyword>
<protein>
    <submittedName>
        <fullName evidence="1">Uncharacterized protein</fullName>
    </submittedName>
</protein>
<dbReference type="Proteomes" id="UP000265520">
    <property type="component" value="Unassembled WGS sequence"/>
</dbReference>
<name>A0A392RJQ7_9FABA</name>
<reference evidence="1 2" key="1">
    <citation type="journal article" date="2018" name="Front. Plant Sci.">
        <title>Red Clover (Trifolium pratense) and Zigzag Clover (T. medium) - A Picture of Genomic Similarities and Differences.</title>
        <authorList>
            <person name="Dluhosova J."/>
            <person name="Istvanek J."/>
            <person name="Nedelnik J."/>
            <person name="Repkova J."/>
        </authorList>
    </citation>
    <scope>NUCLEOTIDE SEQUENCE [LARGE SCALE GENOMIC DNA]</scope>
    <source>
        <strain evidence="2">cv. 10/8</strain>
        <tissue evidence="1">Leaf</tissue>
    </source>
</reference>
<evidence type="ECO:0000313" key="2">
    <source>
        <dbReference type="Proteomes" id="UP000265520"/>
    </source>
</evidence>
<dbReference type="AlphaFoldDB" id="A0A392RJQ7"/>